<proteinExistence type="predicted"/>
<evidence type="ECO:0000313" key="3">
    <source>
        <dbReference type="Proteomes" id="UP000600547"/>
    </source>
</evidence>
<dbReference type="PROSITE" id="PS51729">
    <property type="entry name" value="GNAT_YJDJ"/>
    <property type="match status" value="1"/>
</dbReference>
<gene>
    <name evidence="2" type="ORF">GCM10008956_11270</name>
</gene>
<dbReference type="Pfam" id="PF14542">
    <property type="entry name" value="Acetyltransf_CG"/>
    <property type="match status" value="1"/>
</dbReference>
<evidence type="ECO:0000313" key="2">
    <source>
        <dbReference type="EMBL" id="GGM36467.1"/>
    </source>
</evidence>
<organism evidence="2 3">
    <name type="scientific">Deinococcus arenae</name>
    <dbReference type="NCBI Taxonomy" id="1452751"/>
    <lineage>
        <taxon>Bacteria</taxon>
        <taxon>Thermotogati</taxon>
        <taxon>Deinococcota</taxon>
        <taxon>Deinococci</taxon>
        <taxon>Deinococcales</taxon>
        <taxon>Deinococcaceae</taxon>
        <taxon>Deinococcus</taxon>
    </lineage>
</organism>
<feature type="domain" description="N-acetyltransferase" evidence="1">
    <location>
        <begin position="9"/>
        <end position="95"/>
    </location>
</feature>
<dbReference type="InterPro" id="IPR016181">
    <property type="entry name" value="Acyl_CoA_acyltransferase"/>
</dbReference>
<accession>A0A8H9GL64</accession>
<dbReference type="SUPFAM" id="SSF55729">
    <property type="entry name" value="Acyl-CoA N-acyltransferases (Nat)"/>
    <property type="match status" value="1"/>
</dbReference>
<dbReference type="EMBL" id="BMQG01000003">
    <property type="protein sequence ID" value="GGM36467.1"/>
    <property type="molecule type" value="Genomic_DNA"/>
</dbReference>
<dbReference type="PANTHER" id="PTHR31435:SF10">
    <property type="entry name" value="BSR4717 PROTEIN"/>
    <property type="match status" value="1"/>
</dbReference>
<keyword evidence="3" id="KW-1185">Reference proteome</keyword>
<evidence type="ECO:0000259" key="1">
    <source>
        <dbReference type="PROSITE" id="PS51729"/>
    </source>
</evidence>
<dbReference type="AlphaFoldDB" id="A0A8H9GL64"/>
<dbReference type="InterPro" id="IPR031165">
    <property type="entry name" value="GNAT_YJDJ"/>
</dbReference>
<sequence>MTGMTPQVRRNDDTQRYELLDGDRQLGYAEFRPVGTAVMLPHTEVEEGHEGEGLGSQLARAALDDIRAQGKQVMPMCPFIAAYIRRHPEYNDLIHPQQRAVFGL</sequence>
<name>A0A8H9GL64_9DEIO</name>
<dbReference type="GO" id="GO:0016740">
    <property type="term" value="F:transferase activity"/>
    <property type="evidence" value="ECO:0007669"/>
    <property type="project" value="UniProtKB-KW"/>
</dbReference>
<dbReference type="Gene3D" id="3.40.630.30">
    <property type="match status" value="1"/>
</dbReference>
<dbReference type="InterPro" id="IPR045057">
    <property type="entry name" value="Gcn5-rel_NAT"/>
</dbReference>
<comment type="caution">
    <text evidence="2">The sequence shown here is derived from an EMBL/GenBank/DDBJ whole genome shotgun (WGS) entry which is preliminary data.</text>
</comment>
<dbReference type="PANTHER" id="PTHR31435">
    <property type="entry name" value="PROTEIN NATD1"/>
    <property type="match status" value="1"/>
</dbReference>
<reference evidence="3" key="1">
    <citation type="journal article" date="2019" name="Int. J. Syst. Evol. Microbiol.">
        <title>The Global Catalogue of Microorganisms (GCM) 10K type strain sequencing project: providing services to taxonomists for standard genome sequencing and annotation.</title>
        <authorList>
            <consortium name="The Broad Institute Genomics Platform"/>
            <consortium name="The Broad Institute Genome Sequencing Center for Infectious Disease"/>
            <person name="Wu L."/>
            <person name="Ma J."/>
        </authorList>
    </citation>
    <scope>NUCLEOTIDE SEQUENCE [LARGE SCALE GENOMIC DNA]</scope>
    <source>
        <strain evidence="3">JCM 31047</strain>
    </source>
</reference>
<keyword evidence="2" id="KW-0808">Transferase</keyword>
<protein>
    <submittedName>
        <fullName evidence="2">N-acetyltransferase</fullName>
    </submittedName>
</protein>
<dbReference type="Proteomes" id="UP000600547">
    <property type="component" value="Unassembled WGS sequence"/>
</dbReference>